<comment type="caution">
    <text evidence="4">The sequence shown here is derived from an EMBL/GenBank/DDBJ whole genome shotgun (WGS) entry which is preliminary data.</text>
</comment>
<protein>
    <submittedName>
        <fullName evidence="4">Hydrogenase expression/formation protein HypE</fullName>
    </submittedName>
</protein>
<dbReference type="InterPro" id="IPR016188">
    <property type="entry name" value="PurM-like_N"/>
</dbReference>
<dbReference type="RefSeq" id="WP_311654183.1">
    <property type="nucleotide sequence ID" value="NZ_JAVRIB010000024.1"/>
</dbReference>
<dbReference type="InterPro" id="IPR036676">
    <property type="entry name" value="PurM-like_C_sf"/>
</dbReference>
<sequence>MSDPAAKSEQRIRARSGKVRGETVTLAHGSGGKAMRDLIDDVFVGSFANPALAPLEDQARFPLSELARAGETLAFTTDSYVVDPLFFPGGDIGALAVNGTVNDLAVSGARPLYLSAAVILEEGYPVSDLRRVAASMQAAAAAAGVAIVTGDTKVVHRGAADKLFINTSGVGVVPAGVHIAAERAQPGDKVLVNGFVGDHGVAILAARDDLALDVPIESDSQPLHGLIAALLQACPDVHCLRDATRGGIATVCNEFAEAADVCVNLDEPAIPVREAVRGVSEILGLDPLYFANEGKLVAVVPAAKADAALAAMRAHPAGADAAVIGEISAKPAATVIMHTAFGGERIVDMLVGEQLPRIC</sequence>
<dbReference type="InterPro" id="IPR036921">
    <property type="entry name" value="PurM-like_N_sf"/>
</dbReference>
<dbReference type="Pfam" id="PF02769">
    <property type="entry name" value="AIRS_C"/>
    <property type="match status" value="1"/>
</dbReference>
<evidence type="ECO:0000256" key="1">
    <source>
        <dbReference type="ARBA" id="ARBA00006243"/>
    </source>
</evidence>
<evidence type="ECO:0000313" key="5">
    <source>
        <dbReference type="Proteomes" id="UP001251857"/>
    </source>
</evidence>
<feature type="domain" description="PurM-like N-terminal" evidence="2">
    <location>
        <begin position="69"/>
        <end position="173"/>
    </location>
</feature>
<dbReference type="InterPro" id="IPR011854">
    <property type="entry name" value="HypE"/>
</dbReference>
<dbReference type="EMBL" id="JAVRIB010000024">
    <property type="protein sequence ID" value="MDT0636288.1"/>
    <property type="molecule type" value="Genomic_DNA"/>
</dbReference>
<name>A0ABU3C3Z6_9GAMM</name>
<proteinExistence type="inferred from homology"/>
<keyword evidence="5" id="KW-1185">Reference proteome</keyword>
<gene>
    <name evidence="4" type="primary">hypE</name>
    <name evidence="4" type="ORF">RM532_15150</name>
</gene>
<comment type="similarity">
    <text evidence="1">Belongs to the HypE family.</text>
</comment>
<dbReference type="Proteomes" id="UP001251857">
    <property type="component" value="Unassembled WGS sequence"/>
</dbReference>
<dbReference type="NCBIfam" id="TIGR02124">
    <property type="entry name" value="hypE"/>
    <property type="match status" value="1"/>
</dbReference>
<feature type="domain" description="PurM-like C-terminal" evidence="3">
    <location>
        <begin position="185"/>
        <end position="336"/>
    </location>
</feature>
<dbReference type="Gene3D" id="3.30.1330.10">
    <property type="entry name" value="PurM-like, N-terminal domain"/>
    <property type="match status" value="1"/>
</dbReference>
<dbReference type="Gene3D" id="3.90.650.10">
    <property type="entry name" value="PurM-like C-terminal domain"/>
    <property type="match status" value="1"/>
</dbReference>
<dbReference type="SUPFAM" id="SSF55326">
    <property type="entry name" value="PurM N-terminal domain-like"/>
    <property type="match status" value="1"/>
</dbReference>
<dbReference type="InterPro" id="IPR010918">
    <property type="entry name" value="PurM-like_C_dom"/>
</dbReference>
<evidence type="ECO:0000259" key="3">
    <source>
        <dbReference type="Pfam" id="PF02769"/>
    </source>
</evidence>
<dbReference type="Pfam" id="PF00586">
    <property type="entry name" value="AIRS"/>
    <property type="match status" value="1"/>
</dbReference>
<dbReference type="PANTHER" id="PTHR30303">
    <property type="entry name" value="HYDROGENASE ISOENZYMES FORMATION PROTEIN HYPE"/>
    <property type="match status" value="1"/>
</dbReference>
<dbReference type="CDD" id="cd02197">
    <property type="entry name" value="HypE"/>
    <property type="match status" value="1"/>
</dbReference>
<dbReference type="SUPFAM" id="SSF56042">
    <property type="entry name" value="PurM C-terminal domain-like"/>
    <property type="match status" value="1"/>
</dbReference>
<accession>A0ABU3C3Z6</accession>
<reference evidence="4 5" key="1">
    <citation type="submission" date="2023-09" db="EMBL/GenBank/DDBJ databases">
        <authorList>
            <person name="Rey-Velasco X."/>
        </authorList>
    </citation>
    <scope>NUCLEOTIDE SEQUENCE [LARGE SCALE GENOMIC DNA]</scope>
    <source>
        <strain evidence="4 5">W335</strain>
    </source>
</reference>
<evidence type="ECO:0000259" key="2">
    <source>
        <dbReference type="Pfam" id="PF00586"/>
    </source>
</evidence>
<dbReference type="PANTHER" id="PTHR30303:SF0">
    <property type="entry name" value="CARBAMOYL DEHYDRATASE HYPE"/>
    <property type="match status" value="1"/>
</dbReference>
<organism evidence="4 5">
    <name type="scientific">Spectribacter hydrogenoxidans</name>
    <dbReference type="NCBI Taxonomy" id="3075608"/>
    <lineage>
        <taxon>Bacteria</taxon>
        <taxon>Pseudomonadati</taxon>
        <taxon>Pseudomonadota</taxon>
        <taxon>Gammaproteobacteria</taxon>
        <taxon>Salinisphaerales</taxon>
        <taxon>Salinisphaeraceae</taxon>
        <taxon>Spectribacter</taxon>
    </lineage>
</organism>
<evidence type="ECO:0000313" key="4">
    <source>
        <dbReference type="EMBL" id="MDT0636288.1"/>
    </source>
</evidence>
<dbReference type="PIRSF" id="PIRSF005644">
    <property type="entry name" value="Hdrgns_mtr_HypE"/>
    <property type="match status" value="1"/>
</dbReference>